<feature type="domain" description="Cupin type-2" evidence="1">
    <location>
        <begin position="39"/>
        <end position="106"/>
    </location>
</feature>
<dbReference type="InterPro" id="IPR011051">
    <property type="entry name" value="RmlC_Cupin_sf"/>
</dbReference>
<dbReference type="Gene3D" id="2.60.120.10">
    <property type="entry name" value="Jelly Rolls"/>
    <property type="match status" value="1"/>
</dbReference>
<accession>A0A0T7GK33</accession>
<gene>
    <name evidence="2" type="ORF">NGAL_HAMBI1189_19730</name>
</gene>
<dbReference type="InterPro" id="IPR013096">
    <property type="entry name" value="Cupin_2"/>
</dbReference>
<dbReference type="InterPro" id="IPR053146">
    <property type="entry name" value="QDO-like"/>
</dbReference>
<evidence type="ECO:0000259" key="1">
    <source>
        <dbReference type="Pfam" id="PF07883"/>
    </source>
</evidence>
<dbReference type="RefSeq" id="WP_172729865.1">
    <property type="nucleotide sequence ID" value="NZ_CCRK01000003.1"/>
</dbReference>
<dbReference type="AlphaFoldDB" id="A0A0T7GK33"/>
<protein>
    <recommendedName>
        <fullName evidence="1">Cupin type-2 domain-containing protein</fullName>
    </recommendedName>
</protein>
<reference evidence="2 3" key="1">
    <citation type="submission" date="2014-08" db="EMBL/GenBank/DDBJ databases">
        <authorList>
            <person name="Chen Y.-H."/>
        </authorList>
    </citation>
    <scope>NUCLEOTIDE SEQUENCE [LARGE SCALE GENOMIC DNA]</scope>
</reference>
<sequence length="205" mass="22571">MPRALVPAHTRIVNRFNKETFVFTDPVESEVLSTFDVILEKGGSGGGNAIAHIHPKAEEYFHVHKGRLMIMIDGVEHFADAGETVVVPRGKAHFFRNAGDGETHATVSFTPGQKHLRFFVNLAASTVLTPENFSPQGDPKLLAITLKLHAYRDHLYLAGPPIWVQKLMFAALAPIARLMGYRLIVGPNDDLLGTDTVLKLATEPR</sequence>
<dbReference type="PANTHER" id="PTHR36440:SF1">
    <property type="entry name" value="PUTATIVE (AFU_ORTHOLOGUE AFUA_8G07350)-RELATED"/>
    <property type="match status" value="1"/>
</dbReference>
<evidence type="ECO:0000313" key="2">
    <source>
        <dbReference type="EMBL" id="CDZ47528.1"/>
    </source>
</evidence>
<evidence type="ECO:0000313" key="3">
    <source>
        <dbReference type="Proteomes" id="UP000039660"/>
    </source>
</evidence>
<dbReference type="Proteomes" id="UP000039660">
    <property type="component" value="Unassembled WGS sequence"/>
</dbReference>
<name>A0A0T7GK33_NEOGA</name>
<organism evidence="2 3">
    <name type="scientific">Neorhizobium galegae bv. officinalis</name>
    <dbReference type="NCBI Taxonomy" id="323656"/>
    <lineage>
        <taxon>Bacteria</taxon>
        <taxon>Pseudomonadati</taxon>
        <taxon>Pseudomonadota</taxon>
        <taxon>Alphaproteobacteria</taxon>
        <taxon>Hyphomicrobiales</taxon>
        <taxon>Rhizobiaceae</taxon>
        <taxon>Rhizobium/Agrobacterium group</taxon>
        <taxon>Neorhizobium</taxon>
    </lineage>
</organism>
<dbReference type="SUPFAM" id="SSF51182">
    <property type="entry name" value="RmlC-like cupins"/>
    <property type="match status" value="1"/>
</dbReference>
<proteinExistence type="predicted"/>
<dbReference type="InterPro" id="IPR014710">
    <property type="entry name" value="RmlC-like_jellyroll"/>
</dbReference>
<dbReference type="EMBL" id="CCRK01000003">
    <property type="protein sequence ID" value="CDZ47528.1"/>
    <property type="molecule type" value="Genomic_DNA"/>
</dbReference>
<dbReference type="Pfam" id="PF07883">
    <property type="entry name" value="Cupin_2"/>
    <property type="match status" value="1"/>
</dbReference>
<dbReference type="PANTHER" id="PTHR36440">
    <property type="entry name" value="PUTATIVE (AFU_ORTHOLOGUE AFUA_8G07350)-RELATED"/>
    <property type="match status" value="1"/>
</dbReference>